<evidence type="ECO:0000313" key="2">
    <source>
        <dbReference type="EMBL" id="CAA9537716.1"/>
    </source>
</evidence>
<reference evidence="2" key="1">
    <citation type="submission" date="2020-02" db="EMBL/GenBank/DDBJ databases">
        <authorList>
            <person name="Meier V. D."/>
        </authorList>
    </citation>
    <scope>NUCLEOTIDE SEQUENCE</scope>
    <source>
        <strain evidence="2">AVDCRST_MAG79</strain>
    </source>
</reference>
<feature type="region of interest" description="Disordered" evidence="1">
    <location>
        <begin position="1"/>
        <end position="440"/>
    </location>
</feature>
<feature type="compositionally biased region" description="Basic residues" evidence="1">
    <location>
        <begin position="198"/>
        <end position="213"/>
    </location>
</feature>
<accession>A0A6J4U0Q3</accession>
<dbReference type="AlphaFoldDB" id="A0A6J4U0Q3"/>
<feature type="compositionally biased region" description="Basic and acidic residues" evidence="1">
    <location>
        <begin position="276"/>
        <end position="297"/>
    </location>
</feature>
<dbReference type="EMBL" id="CADCWC010000235">
    <property type="protein sequence ID" value="CAA9537716.1"/>
    <property type="molecule type" value="Genomic_DNA"/>
</dbReference>
<protein>
    <submittedName>
        <fullName evidence="2">Type II/IV secretion system ATP hydrolase TadA/VirB11/CpaF, TadA subfamily</fullName>
    </submittedName>
</protein>
<gene>
    <name evidence="2" type="ORF">AVDCRST_MAG79-1539</name>
</gene>
<feature type="compositionally biased region" description="Low complexity" evidence="1">
    <location>
        <begin position="258"/>
        <end position="273"/>
    </location>
</feature>
<organism evidence="2">
    <name type="scientific">uncultured Thermoleophilia bacterium</name>
    <dbReference type="NCBI Taxonomy" id="1497501"/>
    <lineage>
        <taxon>Bacteria</taxon>
        <taxon>Bacillati</taxon>
        <taxon>Actinomycetota</taxon>
        <taxon>Thermoleophilia</taxon>
        <taxon>environmental samples</taxon>
    </lineage>
</organism>
<feature type="compositionally biased region" description="Low complexity" evidence="1">
    <location>
        <begin position="72"/>
        <end position="84"/>
    </location>
</feature>
<proteinExistence type="predicted"/>
<feature type="compositionally biased region" description="Basic residues" evidence="1">
    <location>
        <begin position="59"/>
        <end position="71"/>
    </location>
</feature>
<feature type="compositionally biased region" description="Basic residues" evidence="1">
    <location>
        <begin position="298"/>
        <end position="322"/>
    </location>
</feature>
<feature type="compositionally biased region" description="Basic residues" evidence="1">
    <location>
        <begin position="363"/>
        <end position="376"/>
    </location>
</feature>
<dbReference type="GO" id="GO:0016787">
    <property type="term" value="F:hydrolase activity"/>
    <property type="evidence" value="ECO:0007669"/>
    <property type="project" value="UniProtKB-KW"/>
</dbReference>
<feature type="non-terminal residue" evidence="2">
    <location>
        <position position="440"/>
    </location>
</feature>
<keyword evidence="2" id="KW-0378">Hydrolase</keyword>
<feature type="compositionally biased region" description="Basic and acidic residues" evidence="1">
    <location>
        <begin position="167"/>
        <end position="197"/>
    </location>
</feature>
<feature type="compositionally biased region" description="Basic residues" evidence="1">
    <location>
        <begin position="87"/>
        <end position="108"/>
    </location>
</feature>
<feature type="compositionally biased region" description="Basic residues" evidence="1">
    <location>
        <begin position="409"/>
        <end position="420"/>
    </location>
</feature>
<feature type="compositionally biased region" description="Basic residues" evidence="1">
    <location>
        <begin position="139"/>
        <end position="163"/>
    </location>
</feature>
<sequence>VLDRTTERPRRRDARGQRPGHDRRQLRGAQVADPSRGHLRPRPAPLLGRAPGDGDGACRHGRRHAVAHALRRAAVPQRPRAAGPRDQRRHRRLRAARAAARGRVHHRDHGQPPRPHLRRAGRPHRGDDRPLRGRPAPAPHHRQDRGHGRPPGRRRLAHGRRPAAGRLARERDRPPRDHRRSGDDDPQVREDALDRRGPRAARQHVGGRRRVPRPLHPGQAQHPRGGRHGLRQDDAAQRALELRAACGADRDRRGRGGAPAAPASRPPSGVAAGQRGGERRHRDPRPRAERPAHATRPDHRRRGPGTRGARHAPGHEHRARRLAVHDPLQLPARRHVAARDDGPDGRLPAAPPRDPGADLLGPRPHRAGRAARRRGPACHAGDRGAPDGGRPGHAAGPVRVPVPEDGRPARGHPQRRRTARGHGSAPEPDRQVHPARRRGS</sequence>
<feature type="non-terminal residue" evidence="2">
    <location>
        <position position="1"/>
    </location>
</feature>
<name>A0A6J4U0Q3_9ACTN</name>
<evidence type="ECO:0000256" key="1">
    <source>
        <dbReference type="SAM" id="MobiDB-lite"/>
    </source>
</evidence>
<feature type="compositionally biased region" description="Basic and acidic residues" evidence="1">
    <location>
        <begin position="1"/>
        <end position="25"/>
    </location>
</feature>